<proteinExistence type="predicted"/>
<feature type="transmembrane region" description="Helical" evidence="6">
    <location>
        <begin position="106"/>
        <end position="129"/>
    </location>
</feature>
<reference evidence="7 8" key="1">
    <citation type="submission" date="2021-06" db="EMBL/GenBank/DDBJ databases">
        <title>Description of novel taxa of the family Lachnospiraceae.</title>
        <authorList>
            <person name="Chaplin A.V."/>
            <person name="Sokolova S.R."/>
            <person name="Pikina A.P."/>
            <person name="Korzhanova M."/>
            <person name="Belova V."/>
            <person name="Korostin D."/>
            <person name="Efimov B.A."/>
        </authorList>
    </citation>
    <scope>NUCLEOTIDE SEQUENCE [LARGE SCALE GENOMIC DNA]</scope>
    <source>
        <strain evidence="7 8">ASD4241</strain>
    </source>
</reference>
<evidence type="ECO:0000313" key="7">
    <source>
        <dbReference type="EMBL" id="MBU9727206.1"/>
    </source>
</evidence>
<evidence type="ECO:0000256" key="4">
    <source>
        <dbReference type="ARBA" id="ARBA00022989"/>
    </source>
</evidence>
<gene>
    <name evidence="7" type="ORF">KTH90_14400</name>
</gene>
<dbReference type="RefSeq" id="WP_238726973.1">
    <property type="nucleotide sequence ID" value="NZ_JAHQCX010000009.1"/>
</dbReference>
<dbReference type="PANTHER" id="PTHR47089:SF1">
    <property type="entry name" value="GUANOSINE ABC TRANSPORTER PERMEASE PROTEIN NUPP"/>
    <property type="match status" value="1"/>
</dbReference>
<dbReference type="CDD" id="cd06580">
    <property type="entry name" value="TM_PBP1_transp_TpRbsC_like"/>
    <property type="match status" value="1"/>
</dbReference>
<dbReference type="EMBL" id="JAHQCX010000009">
    <property type="protein sequence ID" value="MBU9727206.1"/>
    <property type="molecule type" value="Genomic_DNA"/>
</dbReference>
<evidence type="ECO:0000256" key="2">
    <source>
        <dbReference type="ARBA" id="ARBA00022475"/>
    </source>
</evidence>
<feature type="transmembrane region" description="Helical" evidence="6">
    <location>
        <begin position="225"/>
        <end position="246"/>
    </location>
</feature>
<evidence type="ECO:0000256" key="6">
    <source>
        <dbReference type="SAM" id="Phobius"/>
    </source>
</evidence>
<dbReference type="PANTHER" id="PTHR47089">
    <property type="entry name" value="ABC TRANSPORTER, PERMEASE PROTEIN"/>
    <property type="match status" value="1"/>
</dbReference>
<dbReference type="Pfam" id="PF02653">
    <property type="entry name" value="BPD_transp_2"/>
    <property type="match status" value="1"/>
</dbReference>
<sequence length="343" mass="36812">MKEKVLSIISPIIAIFLALIVVGVVVICSDQNPLEAYAALLKGSFGSVSNFMSTVRYTIPILLLAISFSICERGGYFNIGQEGQMFMAALTAVAVNDSLRELPKPLLLLVTIMAGVLVSAIISVIPAVLKFYFGINEAILLVMMNYIIELLVTYLMLYSRLADSQAAAMPKSIPLSVSISAPVLYIFTIFIFIGFTAVMKYSVLGYRIRITGKNAAFAKACGIPAARTFLSSALIGGGIAGVAGLFEVLGIYHVMFSNFAIGMGFMGITAALLGRHSPLGMMLGSLVLGALQSGSVMLSTITDVSPEIVQVVQGFVMFFATVSFLYVWKKKKSHLRKSGRNPL</sequence>
<dbReference type="Proteomes" id="UP001314681">
    <property type="component" value="Unassembled WGS sequence"/>
</dbReference>
<keyword evidence="5 6" id="KW-0472">Membrane</keyword>
<feature type="transmembrane region" description="Helical" evidence="6">
    <location>
        <begin position="308"/>
        <end position="328"/>
    </location>
</feature>
<organism evidence="7 8">
    <name type="scientific">Diplocloster modestus</name>
    <dbReference type="NCBI Taxonomy" id="2850322"/>
    <lineage>
        <taxon>Bacteria</taxon>
        <taxon>Bacillati</taxon>
        <taxon>Bacillota</taxon>
        <taxon>Clostridia</taxon>
        <taxon>Lachnospirales</taxon>
        <taxon>Lachnospiraceae</taxon>
        <taxon>Diplocloster</taxon>
    </lineage>
</organism>
<feature type="transmembrane region" description="Helical" evidence="6">
    <location>
        <begin position="179"/>
        <end position="204"/>
    </location>
</feature>
<evidence type="ECO:0000256" key="1">
    <source>
        <dbReference type="ARBA" id="ARBA00004651"/>
    </source>
</evidence>
<keyword evidence="8" id="KW-1185">Reference proteome</keyword>
<keyword evidence="2" id="KW-1003">Cell membrane</keyword>
<accession>A0ABS6K9L6</accession>
<feature type="transmembrane region" description="Helical" evidence="6">
    <location>
        <begin position="138"/>
        <end position="159"/>
    </location>
</feature>
<comment type="caution">
    <text evidence="7">The sequence shown here is derived from an EMBL/GenBank/DDBJ whole genome shotgun (WGS) entry which is preliminary data.</text>
</comment>
<name>A0ABS6K9L6_9FIRM</name>
<dbReference type="InterPro" id="IPR001851">
    <property type="entry name" value="ABC_transp_permease"/>
</dbReference>
<feature type="transmembrane region" description="Helical" evidence="6">
    <location>
        <begin position="280"/>
        <end position="302"/>
    </location>
</feature>
<feature type="transmembrane region" description="Helical" evidence="6">
    <location>
        <begin position="6"/>
        <end position="27"/>
    </location>
</feature>
<protein>
    <submittedName>
        <fullName evidence="7">ABC transporter permease</fullName>
    </submittedName>
</protein>
<evidence type="ECO:0000256" key="5">
    <source>
        <dbReference type="ARBA" id="ARBA00023136"/>
    </source>
</evidence>
<keyword evidence="3 6" id="KW-0812">Transmembrane</keyword>
<feature type="transmembrane region" description="Helical" evidence="6">
    <location>
        <begin position="252"/>
        <end position="273"/>
    </location>
</feature>
<keyword evidence="4 6" id="KW-1133">Transmembrane helix</keyword>
<evidence type="ECO:0000313" key="8">
    <source>
        <dbReference type="Proteomes" id="UP001314681"/>
    </source>
</evidence>
<comment type="subcellular location">
    <subcellularLocation>
        <location evidence="1">Cell membrane</location>
        <topology evidence="1">Multi-pass membrane protein</topology>
    </subcellularLocation>
</comment>
<evidence type="ECO:0000256" key="3">
    <source>
        <dbReference type="ARBA" id="ARBA00022692"/>
    </source>
</evidence>